<accession>A0ACB9ZZ66</accession>
<comment type="caution">
    <text evidence="1">The sequence shown here is derived from an EMBL/GenBank/DDBJ whole genome shotgun (WGS) entry which is preliminary data.</text>
</comment>
<keyword evidence="2" id="KW-1185">Reference proteome</keyword>
<reference evidence="2" key="1">
    <citation type="journal article" date="2023" name="Nat. Plants">
        <title>Single-cell RNA sequencing provides a high-resolution roadmap for understanding the multicellular compartmentation of specialized metabolism.</title>
        <authorList>
            <person name="Sun S."/>
            <person name="Shen X."/>
            <person name="Li Y."/>
            <person name="Li Y."/>
            <person name="Wang S."/>
            <person name="Li R."/>
            <person name="Zhang H."/>
            <person name="Shen G."/>
            <person name="Guo B."/>
            <person name="Wei J."/>
            <person name="Xu J."/>
            <person name="St-Pierre B."/>
            <person name="Chen S."/>
            <person name="Sun C."/>
        </authorList>
    </citation>
    <scope>NUCLEOTIDE SEQUENCE [LARGE SCALE GENOMIC DNA]</scope>
</reference>
<organism evidence="1 2">
    <name type="scientific">Catharanthus roseus</name>
    <name type="common">Madagascar periwinkle</name>
    <name type="synonym">Vinca rosea</name>
    <dbReference type="NCBI Taxonomy" id="4058"/>
    <lineage>
        <taxon>Eukaryota</taxon>
        <taxon>Viridiplantae</taxon>
        <taxon>Streptophyta</taxon>
        <taxon>Embryophyta</taxon>
        <taxon>Tracheophyta</taxon>
        <taxon>Spermatophyta</taxon>
        <taxon>Magnoliopsida</taxon>
        <taxon>eudicotyledons</taxon>
        <taxon>Gunneridae</taxon>
        <taxon>Pentapetalae</taxon>
        <taxon>asterids</taxon>
        <taxon>lamiids</taxon>
        <taxon>Gentianales</taxon>
        <taxon>Apocynaceae</taxon>
        <taxon>Rauvolfioideae</taxon>
        <taxon>Vinceae</taxon>
        <taxon>Catharanthinae</taxon>
        <taxon>Catharanthus</taxon>
    </lineage>
</organism>
<protein>
    <submittedName>
        <fullName evidence="1">Uncharacterized protein</fullName>
    </submittedName>
</protein>
<evidence type="ECO:0000313" key="2">
    <source>
        <dbReference type="Proteomes" id="UP001060085"/>
    </source>
</evidence>
<evidence type="ECO:0000313" key="1">
    <source>
        <dbReference type="EMBL" id="KAI5653012.1"/>
    </source>
</evidence>
<name>A0ACB9ZZ66_CATRO</name>
<gene>
    <name evidence="1" type="ORF">M9H77_30199</name>
</gene>
<proteinExistence type="predicted"/>
<dbReference type="EMBL" id="CM044707">
    <property type="protein sequence ID" value="KAI5653012.1"/>
    <property type="molecule type" value="Genomic_DNA"/>
</dbReference>
<sequence>MKSDSHFVYVQRIWTQSRFIERRHRAHKIFYTCDPVDHVVSFDGKQKAELVKAIHAKVQDAIETKNKKLVATRNVRKKLVVFEPGDRMERFPSQRKTKLDARGNGPYQVLERLNDNAYRIDLLGDYNVSATFNISDLSPFDVGEDLRMNLFKSSVDDVNWMSQSPIEVKLRPITRAQ</sequence>
<dbReference type="Proteomes" id="UP001060085">
    <property type="component" value="Linkage Group LG07"/>
</dbReference>